<sequence length="181" mass="20873">MSSGRTVDPYLENPSEHVSAPTPVALEAWLLFRGIEHSQDLVVIGSTLYDCKRAVVKTIEETLSNDFQVLVMCMAMMLNQREKELATKDAFLEDERKQNKSLQLEMLTLKTSHQAELKSCIETYKKLKEWLSDAEKYMVDNGEKPFLAGWNHVITNLRPKYNICTEDGIEPNEKMMRELEE</sequence>
<name>A0AAP0FAH4_9MAGN</name>
<organism evidence="1 2">
    <name type="scientific">Stephania cephalantha</name>
    <dbReference type="NCBI Taxonomy" id="152367"/>
    <lineage>
        <taxon>Eukaryota</taxon>
        <taxon>Viridiplantae</taxon>
        <taxon>Streptophyta</taxon>
        <taxon>Embryophyta</taxon>
        <taxon>Tracheophyta</taxon>
        <taxon>Spermatophyta</taxon>
        <taxon>Magnoliopsida</taxon>
        <taxon>Ranunculales</taxon>
        <taxon>Menispermaceae</taxon>
        <taxon>Menispermoideae</taxon>
        <taxon>Cissampelideae</taxon>
        <taxon>Stephania</taxon>
    </lineage>
</organism>
<evidence type="ECO:0000313" key="1">
    <source>
        <dbReference type="EMBL" id="KAK9105618.1"/>
    </source>
</evidence>
<protein>
    <submittedName>
        <fullName evidence="1">Uncharacterized protein</fullName>
    </submittedName>
</protein>
<gene>
    <name evidence="1" type="ORF">Scep_022462</name>
</gene>
<comment type="caution">
    <text evidence="1">The sequence shown here is derived from an EMBL/GenBank/DDBJ whole genome shotgun (WGS) entry which is preliminary data.</text>
</comment>
<keyword evidence="2" id="KW-1185">Reference proteome</keyword>
<dbReference type="EMBL" id="JBBNAG010000009">
    <property type="protein sequence ID" value="KAK9105618.1"/>
    <property type="molecule type" value="Genomic_DNA"/>
</dbReference>
<reference evidence="1 2" key="1">
    <citation type="submission" date="2024-01" db="EMBL/GenBank/DDBJ databases">
        <title>Genome assemblies of Stephania.</title>
        <authorList>
            <person name="Yang L."/>
        </authorList>
    </citation>
    <scope>NUCLEOTIDE SEQUENCE [LARGE SCALE GENOMIC DNA]</scope>
    <source>
        <strain evidence="1">JXDWG</strain>
        <tissue evidence="1">Leaf</tissue>
    </source>
</reference>
<accession>A0AAP0FAH4</accession>
<evidence type="ECO:0000313" key="2">
    <source>
        <dbReference type="Proteomes" id="UP001419268"/>
    </source>
</evidence>
<proteinExistence type="predicted"/>
<dbReference type="Proteomes" id="UP001419268">
    <property type="component" value="Unassembled WGS sequence"/>
</dbReference>
<dbReference type="AlphaFoldDB" id="A0AAP0FAH4"/>